<keyword evidence="2 5" id="KW-0547">Nucleotide-binding</keyword>
<dbReference type="EMBL" id="CP097507">
    <property type="protein sequence ID" value="URE07040.1"/>
    <property type="molecule type" value="Genomic_DNA"/>
</dbReference>
<evidence type="ECO:0000256" key="5">
    <source>
        <dbReference type="PROSITE-ProRule" id="PRU10141"/>
    </source>
</evidence>
<dbReference type="InterPro" id="IPR008271">
    <property type="entry name" value="Ser/Thr_kinase_AS"/>
</dbReference>
<dbReference type="FunFam" id="3.30.200.20:FF:000483">
    <property type="entry name" value="Putative receptor-like protein kinase"/>
    <property type="match status" value="1"/>
</dbReference>
<keyword evidence="6" id="KW-1133">Transmembrane helix</keyword>
<gene>
    <name evidence="8" type="ORF">MUK42_33105</name>
</gene>
<dbReference type="Gene3D" id="3.40.50.1820">
    <property type="entry name" value="alpha/beta hydrolase"/>
    <property type="match status" value="1"/>
</dbReference>
<keyword evidence="3" id="KW-0418">Kinase</keyword>
<dbReference type="PANTHER" id="PTHR46234">
    <property type="entry name" value="ALPHA/BETA-HYDROLASES SUPERFAMILY PROTEIN"/>
    <property type="match status" value="1"/>
</dbReference>
<dbReference type="SUPFAM" id="SSF53474">
    <property type="entry name" value="alpha/beta-Hydrolases"/>
    <property type="match status" value="1"/>
</dbReference>
<keyword evidence="6" id="KW-0472">Membrane</keyword>
<feature type="domain" description="Protein kinase" evidence="7">
    <location>
        <begin position="104"/>
        <end position="392"/>
    </location>
</feature>
<evidence type="ECO:0000256" key="1">
    <source>
        <dbReference type="ARBA" id="ARBA00022679"/>
    </source>
</evidence>
<evidence type="ECO:0000256" key="4">
    <source>
        <dbReference type="ARBA" id="ARBA00022840"/>
    </source>
</evidence>
<reference evidence="8" key="1">
    <citation type="submission" date="2022-05" db="EMBL/GenBank/DDBJ databases">
        <title>The Musa troglodytarum L. genome provides insights into the mechanism of non-climacteric behaviour and enrichment of carotenoids.</title>
        <authorList>
            <person name="Wang J."/>
        </authorList>
    </citation>
    <scope>NUCLEOTIDE SEQUENCE</scope>
    <source>
        <tissue evidence="8">Leaf</tissue>
    </source>
</reference>
<feature type="binding site" evidence="5">
    <location>
        <position position="132"/>
    </location>
    <ligand>
        <name>ATP</name>
        <dbReference type="ChEBI" id="CHEBI:30616"/>
    </ligand>
</feature>
<keyword evidence="9" id="KW-1185">Reference proteome</keyword>
<evidence type="ECO:0000313" key="9">
    <source>
        <dbReference type="Proteomes" id="UP001055439"/>
    </source>
</evidence>
<evidence type="ECO:0000256" key="2">
    <source>
        <dbReference type="ARBA" id="ARBA00022741"/>
    </source>
</evidence>
<dbReference type="InterPro" id="IPR017441">
    <property type="entry name" value="Protein_kinase_ATP_BS"/>
</dbReference>
<dbReference type="AlphaFoldDB" id="A0A9E7K8L1"/>
<dbReference type="Pfam" id="PF00069">
    <property type="entry name" value="Pkinase"/>
    <property type="match status" value="1"/>
</dbReference>
<organism evidence="8 9">
    <name type="scientific">Musa troglodytarum</name>
    <name type="common">fe'i banana</name>
    <dbReference type="NCBI Taxonomy" id="320322"/>
    <lineage>
        <taxon>Eukaryota</taxon>
        <taxon>Viridiplantae</taxon>
        <taxon>Streptophyta</taxon>
        <taxon>Embryophyta</taxon>
        <taxon>Tracheophyta</taxon>
        <taxon>Spermatophyta</taxon>
        <taxon>Magnoliopsida</taxon>
        <taxon>Liliopsida</taxon>
        <taxon>Zingiberales</taxon>
        <taxon>Musaceae</taxon>
        <taxon>Musa</taxon>
    </lineage>
</organism>
<feature type="transmembrane region" description="Helical" evidence="6">
    <location>
        <begin position="7"/>
        <end position="26"/>
    </location>
</feature>
<dbReference type="GO" id="GO:0004672">
    <property type="term" value="F:protein kinase activity"/>
    <property type="evidence" value="ECO:0007669"/>
    <property type="project" value="InterPro"/>
</dbReference>
<dbReference type="InterPro" id="IPR029058">
    <property type="entry name" value="AB_hydrolase_fold"/>
</dbReference>
<dbReference type="PROSITE" id="PS00108">
    <property type="entry name" value="PROTEIN_KINASE_ST"/>
    <property type="match status" value="1"/>
</dbReference>
<dbReference type="GO" id="GO:0005524">
    <property type="term" value="F:ATP binding"/>
    <property type="evidence" value="ECO:0007669"/>
    <property type="project" value="UniProtKB-UniRule"/>
</dbReference>
<evidence type="ECO:0000256" key="6">
    <source>
        <dbReference type="SAM" id="Phobius"/>
    </source>
</evidence>
<keyword evidence="6" id="KW-0812">Transmembrane</keyword>
<feature type="transmembrane region" description="Helical" evidence="6">
    <location>
        <begin position="32"/>
        <end position="59"/>
    </location>
</feature>
<name>A0A9E7K8L1_9LILI</name>
<dbReference type="PROSITE" id="PS00107">
    <property type="entry name" value="PROTEIN_KINASE_ATP"/>
    <property type="match status" value="1"/>
</dbReference>
<dbReference type="Pfam" id="PF02230">
    <property type="entry name" value="Abhydrolase_2"/>
    <property type="match status" value="1"/>
</dbReference>
<proteinExistence type="predicted"/>
<dbReference type="Gene3D" id="3.30.200.20">
    <property type="entry name" value="Phosphorylase Kinase, domain 1"/>
    <property type="match status" value="1"/>
</dbReference>
<accession>A0A9E7K8L1</accession>
<dbReference type="PROSITE" id="PS50011">
    <property type="entry name" value="PROTEIN_KINASE_DOM"/>
    <property type="match status" value="1"/>
</dbReference>
<dbReference type="OrthoDB" id="2418081at2759"/>
<dbReference type="GO" id="GO:0016787">
    <property type="term" value="F:hydrolase activity"/>
    <property type="evidence" value="ECO:0007669"/>
    <property type="project" value="InterPro"/>
</dbReference>
<protein>
    <submittedName>
        <fullName evidence="8">Acyl-protein thioesterase</fullName>
    </submittedName>
</protein>
<dbReference type="InterPro" id="IPR011009">
    <property type="entry name" value="Kinase-like_dom_sf"/>
</dbReference>
<keyword evidence="1" id="KW-0808">Transferase</keyword>
<evidence type="ECO:0000259" key="7">
    <source>
        <dbReference type="PROSITE" id="PS50011"/>
    </source>
</evidence>
<evidence type="ECO:0000313" key="8">
    <source>
        <dbReference type="EMBL" id="URE07040.1"/>
    </source>
</evidence>
<dbReference type="InterPro" id="IPR003140">
    <property type="entry name" value="PLipase/COase/thioEstase"/>
</dbReference>
<dbReference type="Gene3D" id="1.10.510.10">
    <property type="entry name" value="Transferase(Phosphotransferase) domain 1"/>
    <property type="match status" value="1"/>
</dbReference>
<dbReference type="SUPFAM" id="SSF56112">
    <property type="entry name" value="Protein kinase-like (PK-like)"/>
    <property type="match status" value="1"/>
</dbReference>
<keyword evidence="4 5" id="KW-0067">ATP-binding</keyword>
<dbReference type="SMART" id="SM00220">
    <property type="entry name" value="S_TKc"/>
    <property type="match status" value="1"/>
</dbReference>
<dbReference type="FunFam" id="1.10.510.10:FF:000537">
    <property type="entry name" value="Putative receptor-like protein kinase"/>
    <property type="match status" value="1"/>
</dbReference>
<dbReference type="InterPro" id="IPR000719">
    <property type="entry name" value="Prot_kinase_dom"/>
</dbReference>
<sequence length="731" mass="79920">MEAKRAKVFAASAVVSLLVLLVVLWICLGPSTASYIVSGLVFAAILAILAWVLTLYTALDRMQMSAARWSALEREELRVEYSFLRKVAGLPIKFRLDDLVVATDNFQALVGRGSSASVFRGILDDGTPVAVKRIEAAERGDREFRSEVSAIASIQHVNLVRLLGYCIVPGGPKFLVYEFVANGSLDKWIFPSARKDHDGCRRCLPWAVRYRAAVDVAKALSYLHHDCRARVLHLDVKPENILLDEGFRAVVADFGLSKLMGKDESRVVTTIRGTRGYLAPEWIIGSGVSDKSDIYSYGMVLLEMVGGRRCVQLVDGEVASRRKWSYFPQIVSEKVRQGSMMEVVDERLKSVEGPPDEKEVRTLVHVALWCIQEKAETRPSMARVVDMLEGRIAVDEDPPKPDMIISSLLSPEPDGFDEAGAKDRHAAAAGMLELDTQSATTYSLDVSILGQSSDSPMQRSPLQQQQRVFDFSSPVEMHRGSSSYASGATRRPVEFGRSYVVRPKGRHQATIVWLHGLGDNGASCSHLVETLPLPNIKWICPTAPTRPVAMFGGFACTAWFDIGEISEDGADDVDGMDASAAHIANLLSSEPPDVKLGIGGFSMGAAAALYSATCFTHGKYGNGSVYPINLSAVVGLSGWLPCSRSLRTKVDSSQDAARRAASLPLLVCHGRGDGVVPYAHGERSAEVLRMSGFRNLTFKTFNGLEHYTTPEEMDAVCKWLTARLRLDASRS</sequence>
<evidence type="ECO:0000256" key="3">
    <source>
        <dbReference type="ARBA" id="ARBA00022777"/>
    </source>
</evidence>
<dbReference type="Proteomes" id="UP001055439">
    <property type="component" value="Chromosome 5"/>
</dbReference>